<dbReference type="SUPFAM" id="SSF89550">
    <property type="entry name" value="PHP domain-like"/>
    <property type="match status" value="1"/>
</dbReference>
<evidence type="ECO:0000256" key="5">
    <source>
        <dbReference type="ARBA" id="ARBA00022801"/>
    </source>
</evidence>
<dbReference type="RefSeq" id="WP_377057550.1">
    <property type="nucleotide sequence ID" value="NZ_JBHLUU010000015.1"/>
</dbReference>
<dbReference type="Gene3D" id="3.20.20.140">
    <property type="entry name" value="Metal-dependent hydrolases"/>
    <property type="match status" value="1"/>
</dbReference>
<comment type="caution">
    <text evidence="10">The sequence shown here is derived from an EMBL/GenBank/DDBJ whole genome shotgun (WGS) entry which is preliminary data.</text>
</comment>
<dbReference type="InterPro" id="IPR016195">
    <property type="entry name" value="Pol/histidinol_Pase-like"/>
</dbReference>
<dbReference type="CDD" id="cd12110">
    <property type="entry name" value="PHP_HisPPase_Hisj_like"/>
    <property type="match status" value="1"/>
</dbReference>
<evidence type="ECO:0000256" key="4">
    <source>
        <dbReference type="ARBA" id="ARBA00022605"/>
    </source>
</evidence>
<keyword evidence="6 8" id="KW-0368">Histidine biosynthesis</keyword>
<feature type="domain" description="PHP" evidence="9">
    <location>
        <begin position="3"/>
        <end position="212"/>
    </location>
</feature>
<evidence type="ECO:0000256" key="3">
    <source>
        <dbReference type="ARBA" id="ARBA00013085"/>
    </source>
</evidence>
<dbReference type="NCBIfam" id="NF005996">
    <property type="entry name" value="PRK08123.1"/>
    <property type="match status" value="1"/>
</dbReference>
<dbReference type="InterPro" id="IPR010140">
    <property type="entry name" value="Histidinol_P_phosphatase_HisJ"/>
</dbReference>
<evidence type="ECO:0000256" key="8">
    <source>
        <dbReference type="RuleBase" id="RU366003"/>
    </source>
</evidence>
<comment type="catalytic activity">
    <reaction evidence="7 8">
        <text>L-histidinol phosphate + H2O = L-histidinol + phosphate</text>
        <dbReference type="Rhea" id="RHEA:14465"/>
        <dbReference type="ChEBI" id="CHEBI:15377"/>
        <dbReference type="ChEBI" id="CHEBI:43474"/>
        <dbReference type="ChEBI" id="CHEBI:57699"/>
        <dbReference type="ChEBI" id="CHEBI:57980"/>
        <dbReference type="EC" id="3.1.3.15"/>
    </reaction>
</comment>
<comment type="similarity">
    <text evidence="2 8">Belongs to the PHP hydrolase family. HisK subfamily.</text>
</comment>
<keyword evidence="5 8" id="KW-0378">Hydrolase</keyword>
<comment type="pathway">
    <text evidence="1 8">Amino-acid biosynthesis; L-histidine biosynthesis; L-histidine from 5-phospho-alpha-D-ribose 1-diphosphate: step 8/9.</text>
</comment>
<gene>
    <name evidence="10" type="primary">hisJ</name>
    <name evidence="10" type="ORF">ACFFHF_02405</name>
</gene>
<accession>A0ABV6KLE4</accession>
<keyword evidence="11" id="KW-1185">Reference proteome</keyword>
<dbReference type="GO" id="GO:0004401">
    <property type="term" value="F:histidinol-phosphatase activity"/>
    <property type="evidence" value="ECO:0007669"/>
    <property type="project" value="UniProtKB-EC"/>
</dbReference>
<reference evidence="10 11" key="1">
    <citation type="submission" date="2024-09" db="EMBL/GenBank/DDBJ databases">
        <authorList>
            <person name="Sun Q."/>
            <person name="Mori K."/>
        </authorList>
    </citation>
    <scope>NUCLEOTIDE SEQUENCE [LARGE SCALE GENOMIC DNA]</scope>
    <source>
        <strain evidence="10 11">CGMCC 1.9126</strain>
    </source>
</reference>
<dbReference type="PANTHER" id="PTHR21039:SF0">
    <property type="entry name" value="HISTIDINOL-PHOSPHATASE"/>
    <property type="match status" value="1"/>
</dbReference>
<protein>
    <recommendedName>
        <fullName evidence="3 8">Histidinol-phosphatase</fullName>
        <shortName evidence="8">HolPase</shortName>
        <ecNumber evidence="3 8">3.1.3.15</ecNumber>
    </recommendedName>
</protein>
<keyword evidence="4 8" id="KW-0028">Amino-acid biosynthesis</keyword>
<sequence>MRDGHVHSKFCPHGSKDAFQTYIEHAMELGITTISFTEHAPLPAGFTDPTPLQDSAMKMEDLPAYLEELAILRDKYRGKITIHTGLEVDYIEGFEKETTEFLNKYGPFLTDSILSVHFLKHEGEYDCLDYSPDVFGDMIKRYGGIEKVYEAYFRTLLLSIKSNLGSHKPKRIGHITLVNKFQKKYPCPVSFNKEIRNILLEVQQNNYELDYNGAGTAKPLCLEPYPPTAIANQAIQLNIPMIYGSDAHQAKELLQGYEQLHRS</sequence>
<evidence type="ECO:0000256" key="2">
    <source>
        <dbReference type="ARBA" id="ARBA00009152"/>
    </source>
</evidence>
<evidence type="ECO:0000313" key="11">
    <source>
        <dbReference type="Proteomes" id="UP001589738"/>
    </source>
</evidence>
<evidence type="ECO:0000256" key="1">
    <source>
        <dbReference type="ARBA" id="ARBA00004970"/>
    </source>
</evidence>
<evidence type="ECO:0000259" key="9">
    <source>
        <dbReference type="Pfam" id="PF02811"/>
    </source>
</evidence>
<dbReference type="PANTHER" id="PTHR21039">
    <property type="entry name" value="HISTIDINOL PHOSPHATASE-RELATED"/>
    <property type="match status" value="1"/>
</dbReference>
<evidence type="ECO:0000256" key="6">
    <source>
        <dbReference type="ARBA" id="ARBA00023102"/>
    </source>
</evidence>
<name>A0ABV6KLE4_9BACI</name>
<dbReference type="EMBL" id="JBHLUU010000015">
    <property type="protein sequence ID" value="MFC0474146.1"/>
    <property type="molecule type" value="Genomic_DNA"/>
</dbReference>
<evidence type="ECO:0000256" key="7">
    <source>
        <dbReference type="ARBA" id="ARBA00049158"/>
    </source>
</evidence>
<dbReference type="InterPro" id="IPR004013">
    <property type="entry name" value="PHP_dom"/>
</dbReference>
<dbReference type="Proteomes" id="UP001589738">
    <property type="component" value="Unassembled WGS sequence"/>
</dbReference>
<dbReference type="EC" id="3.1.3.15" evidence="3 8"/>
<organism evidence="10 11">
    <name type="scientific">Robertmurraya beringensis</name>
    <dbReference type="NCBI Taxonomy" id="641660"/>
    <lineage>
        <taxon>Bacteria</taxon>
        <taxon>Bacillati</taxon>
        <taxon>Bacillota</taxon>
        <taxon>Bacilli</taxon>
        <taxon>Bacillales</taxon>
        <taxon>Bacillaceae</taxon>
        <taxon>Robertmurraya</taxon>
    </lineage>
</organism>
<evidence type="ECO:0000313" key="10">
    <source>
        <dbReference type="EMBL" id="MFC0474146.1"/>
    </source>
</evidence>
<dbReference type="NCBIfam" id="TIGR01856">
    <property type="entry name" value="hisJ_fam"/>
    <property type="match status" value="1"/>
</dbReference>
<dbReference type="Pfam" id="PF02811">
    <property type="entry name" value="PHP"/>
    <property type="match status" value="1"/>
</dbReference>
<proteinExistence type="inferred from homology"/>